<evidence type="ECO:0000256" key="2">
    <source>
        <dbReference type="ARBA" id="ARBA00022801"/>
    </source>
</evidence>
<name>A0A244CMN7_PSEDV</name>
<proteinExistence type="predicted"/>
<dbReference type="AlphaFoldDB" id="A0A244CMN7"/>
<protein>
    <submittedName>
        <fullName evidence="5">Haloacid dehalogenase</fullName>
    </submittedName>
</protein>
<keyword evidence="3" id="KW-0460">Magnesium</keyword>
<dbReference type="SFLD" id="SFLDG01135">
    <property type="entry name" value="C1.5.6:_HAD__Beta-PGM__Phospha"/>
    <property type="match status" value="1"/>
</dbReference>
<dbReference type="GO" id="GO:0046872">
    <property type="term" value="F:metal ion binding"/>
    <property type="evidence" value="ECO:0007669"/>
    <property type="project" value="UniProtKB-KW"/>
</dbReference>
<evidence type="ECO:0000313" key="6">
    <source>
        <dbReference type="Proteomes" id="UP000194841"/>
    </source>
</evidence>
<dbReference type="EMBL" id="MWPV01000005">
    <property type="protein sequence ID" value="OUL56818.1"/>
    <property type="molecule type" value="Genomic_DNA"/>
</dbReference>
<dbReference type="GO" id="GO:0006281">
    <property type="term" value="P:DNA repair"/>
    <property type="evidence" value="ECO:0007669"/>
    <property type="project" value="TreeGrafter"/>
</dbReference>
<dbReference type="Proteomes" id="UP000194841">
    <property type="component" value="Unassembled WGS sequence"/>
</dbReference>
<keyword evidence="4" id="KW-0119">Carbohydrate metabolism</keyword>
<organism evidence="5 6">
    <name type="scientific">Pseudoalteromonas ulvae</name>
    <dbReference type="NCBI Taxonomy" id="107327"/>
    <lineage>
        <taxon>Bacteria</taxon>
        <taxon>Pseudomonadati</taxon>
        <taxon>Pseudomonadota</taxon>
        <taxon>Gammaproteobacteria</taxon>
        <taxon>Alteromonadales</taxon>
        <taxon>Pseudoalteromonadaceae</taxon>
        <taxon>Pseudoalteromonas</taxon>
    </lineage>
</organism>
<sequence length="216" mass="23803">MAISSILFDLDGTLLDTADDLGAALNHVLAKYQFKPLTADEYKQHASNGSVALLKAGFGEHWDTLPQANLKTEFLDYYQNNIAVYTRYYPSIERLLQTLNEQGIPWGIVTNKPTYLTLPLLTHFALLKESVSVVCGDTLTVAKPSAEPILLACEQIGIIADKCLYLGDAQRDIEAGQNAGMKTAIASWGYIPKNLDLSTWNADLVFTDAQQLINHI</sequence>
<dbReference type="SFLD" id="SFLDS00003">
    <property type="entry name" value="Haloacid_Dehalogenase"/>
    <property type="match status" value="1"/>
</dbReference>
<comment type="caution">
    <text evidence="5">The sequence shown here is derived from an EMBL/GenBank/DDBJ whole genome shotgun (WGS) entry which is preliminary data.</text>
</comment>
<dbReference type="GO" id="GO:0005829">
    <property type="term" value="C:cytosol"/>
    <property type="evidence" value="ECO:0007669"/>
    <property type="project" value="TreeGrafter"/>
</dbReference>
<accession>A0A244CMN7</accession>
<reference evidence="5 6" key="1">
    <citation type="submission" date="2017-02" db="EMBL/GenBank/DDBJ databases">
        <title>Pseudoalteromonas ulvae TC14 Genome.</title>
        <authorList>
            <person name="Molmeret M."/>
        </authorList>
    </citation>
    <scope>NUCLEOTIDE SEQUENCE [LARGE SCALE GENOMIC DNA]</scope>
    <source>
        <strain evidence="5">TC14</strain>
    </source>
</reference>
<dbReference type="NCBIfam" id="TIGR01509">
    <property type="entry name" value="HAD-SF-IA-v3"/>
    <property type="match status" value="1"/>
</dbReference>
<evidence type="ECO:0000313" key="5">
    <source>
        <dbReference type="EMBL" id="OUL56818.1"/>
    </source>
</evidence>
<dbReference type="InterPro" id="IPR050155">
    <property type="entry name" value="HAD-like_hydrolase_sf"/>
</dbReference>
<dbReference type="PANTHER" id="PTHR43434">
    <property type="entry name" value="PHOSPHOGLYCOLATE PHOSPHATASE"/>
    <property type="match status" value="1"/>
</dbReference>
<dbReference type="SUPFAM" id="SSF56784">
    <property type="entry name" value="HAD-like"/>
    <property type="match status" value="1"/>
</dbReference>
<dbReference type="SFLD" id="SFLDG01129">
    <property type="entry name" value="C1.5:_HAD__Beta-PGM__Phosphata"/>
    <property type="match status" value="1"/>
</dbReference>
<dbReference type="InterPro" id="IPR023214">
    <property type="entry name" value="HAD_sf"/>
</dbReference>
<dbReference type="OrthoDB" id="9776368at2"/>
<keyword evidence="2" id="KW-0378">Hydrolase</keyword>
<evidence type="ECO:0000256" key="4">
    <source>
        <dbReference type="ARBA" id="ARBA00023277"/>
    </source>
</evidence>
<evidence type="ECO:0000256" key="1">
    <source>
        <dbReference type="ARBA" id="ARBA00022723"/>
    </source>
</evidence>
<keyword evidence="1" id="KW-0479">Metal-binding</keyword>
<evidence type="ECO:0000256" key="3">
    <source>
        <dbReference type="ARBA" id="ARBA00022842"/>
    </source>
</evidence>
<keyword evidence="6" id="KW-1185">Reference proteome</keyword>
<gene>
    <name evidence="5" type="ORF">B1199_15715</name>
</gene>
<dbReference type="RefSeq" id="WP_086745072.1">
    <property type="nucleotide sequence ID" value="NZ_MWPV01000005.1"/>
</dbReference>
<dbReference type="PANTHER" id="PTHR43434:SF23">
    <property type="entry name" value="PHOSPHOGLYCOLATE PHOSPHATASE"/>
    <property type="match status" value="1"/>
</dbReference>
<dbReference type="InterPro" id="IPR023198">
    <property type="entry name" value="PGP-like_dom2"/>
</dbReference>
<dbReference type="InterPro" id="IPR036412">
    <property type="entry name" value="HAD-like_sf"/>
</dbReference>
<dbReference type="GO" id="GO:0008967">
    <property type="term" value="F:phosphoglycolate phosphatase activity"/>
    <property type="evidence" value="ECO:0007669"/>
    <property type="project" value="TreeGrafter"/>
</dbReference>
<dbReference type="Gene3D" id="3.40.50.1000">
    <property type="entry name" value="HAD superfamily/HAD-like"/>
    <property type="match status" value="1"/>
</dbReference>
<dbReference type="Gene3D" id="1.10.150.240">
    <property type="entry name" value="Putative phosphatase, domain 2"/>
    <property type="match status" value="1"/>
</dbReference>
<dbReference type="Pfam" id="PF13419">
    <property type="entry name" value="HAD_2"/>
    <property type="match status" value="1"/>
</dbReference>
<dbReference type="InterPro" id="IPR041492">
    <property type="entry name" value="HAD_2"/>
</dbReference>
<dbReference type="NCBIfam" id="TIGR01549">
    <property type="entry name" value="HAD-SF-IA-v1"/>
    <property type="match status" value="1"/>
</dbReference>
<dbReference type="InterPro" id="IPR006439">
    <property type="entry name" value="HAD-SF_hydro_IA"/>
</dbReference>